<keyword evidence="3" id="KW-1185">Reference proteome</keyword>
<reference evidence="2 3" key="1">
    <citation type="submission" date="2018-11" db="EMBL/GenBank/DDBJ databases">
        <authorList>
            <consortium name="Pathogen Informatics"/>
        </authorList>
    </citation>
    <scope>NUCLEOTIDE SEQUENCE [LARGE SCALE GENOMIC DNA]</scope>
</reference>
<name>A0A183F773_HELPZ</name>
<accession>A0A183F773</accession>
<feature type="region of interest" description="Disordered" evidence="1">
    <location>
        <begin position="1"/>
        <end position="22"/>
    </location>
</feature>
<accession>A0A3P7WZ64</accession>
<dbReference type="Proteomes" id="UP000050761">
    <property type="component" value="Unassembled WGS sequence"/>
</dbReference>
<feature type="compositionally biased region" description="Basic and acidic residues" evidence="1">
    <location>
        <begin position="10"/>
        <end position="22"/>
    </location>
</feature>
<dbReference type="EMBL" id="UZAH01002646">
    <property type="protein sequence ID" value="VDO22662.1"/>
    <property type="molecule type" value="Genomic_DNA"/>
</dbReference>
<dbReference type="OrthoDB" id="5855041at2759"/>
<proteinExistence type="predicted"/>
<protein>
    <submittedName>
        <fullName evidence="4">DDT domain-containing protein</fullName>
    </submittedName>
</protein>
<evidence type="ECO:0000313" key="3">
    <source>
        <dbReference type="Proteomes" id="UP000050761"/>
    </source>
</evidence>
<dbReference type="WBParaSite" id="HPBE_0000201501-mRNA-1">
    <property type="protein sequence ID" value="HPBE_0000201501-mRNA-1"/>
    <property type="gene ID" value="HPBE_0000201501"/>
</dbReference>
<dbReference type="AlphaFoldDB" id="A0A183F773"/>
<organism evidence="3 4">
    <name type="scientific">Heligmosomoides polygyrus</name>
    <name type="common">Parasitic roundworm</name>
    <dbReference type="NCBI Taxonomy" id="6339"/>
    <lineage>
        <taxon>Eukaryota</taxon>
        <taxon>Metazoa</taxon>
        <taxon>Ecdysozoa</taxon>
        <taxon>Nematoda</taxon>
        <taxon>Chromadorea</taxon>
        <taxon>Rhabditida</taxon>
        <taxon>Rhabditina</taxon>
        <taxon>Rhabditomorpha</taxon>
        <taxon>Strongyloidea</taxon>
        <taxon>Heligmosomidae</taxon>
        <taxon>Heligmosomoides</taxon>
    </lineage>
</organism>
<evidence type="ECO:0000313" key="4">
    <source>
        <dbReference type="WBParaSite" id="HPBE_0000201501-mRNA-1"/>
    </source>
</evidence>
<sequence>MLRVVPPTISDERVDAKHARGREGRRPKVKVCKLDSDCFSAVTIKARTDRGHLQYACEDDCFGKLTLSDIQGISFPGAYGRRPFRDLWSAWKTASIFVRTDISVPQKIQYVKEGVVVLDAAALCEILRLAYNTCTDWTEFLCATRRIAAHPAIEENSITEFYRVAFEKLKQDLKEESQAARKVKQGPIGFAGPETAWLLEKDGPRGSLITKAVTTYAGLRDALAG</sequence>
<reference evidence="4" key="2">
    <citation type="submission" date="2019-09" db="UniProtKB">
        <authorList>
            <consortium name="WormBaseParasite"/>
        </authorList>
    </citation>
    <scope>IDENTIFICATION</scope>
</reference>
<evidence type="ECO:0000256" key="1">
    <source>
        <dbReference type="SAM" id="MobiDB-lite"/>
    </source>
</evidence>
<gene>
    <name evidence="2" type="ORF">HPBE_LOCUS2016</name>
</gene>
<evidence type="ECO:0000313" key="2">
    <source>
        <dbReference type="EMBL" id="VDO22662.1"/>
    </source>
</evidence>